<reference evidence="2 3" key="1">
    <citation type="submission" date="2017-07" db="EMBL/GenBank/DDBJ databases">
        <title>Virgibacillus sp. LM2416.</title>
        <authorList>
            <person name="Tak E.J."/>
            <person name="Bae J.-W."/>
        </authorList>
    </citation>
    <scope>NUCLEOTIDE SEQUENCE [LARGE SCALE GENOMIC DNA]</scope>
    <source>
        <strain evidence="2 3">LM2416</strain>
    </source>
</reference>
<keyword evidence="3" id="KW-1185">Reference proteome</keyword>
<protein>
    <recommendedName>
        <fullName evidence="1">PPM-type phosphatase domain-containing protein</fullName>
    </recommendedName>
</protein>
<dbReference type="SUPFAM" id="SSF81606">
    <property type="entry name" value="PP2C-like"/>
    <property type="match status" value="1"/>
</dbReference>
<proteinExistence type="predicted"/>
<dbReference type="Gene3D" id="3.60.40.10">
    <property type="entry name" value="PPM-type phosphatase domain"/>
    <property type="match status" value="1"/>
</dbReference>
<evidence type="ECO:0000313" key="3">
    <source>
        <dbReference type="Proteomes" id="UP000198312"/>
    </source>
</evidence>
<gene>
    <name evidence="2" type="ORF">CFK37_00440</name>
</gene>
<dbReference type="Pfam" id="PF13672">
    <property type="entry name" value="PP2C_2"/>
    <property type="match status" value="1"/>
</dbReference>
<dbReference type="KEGG" id="vil:CFK37_00440"/>
<dbReference type="Proteomes" id="UP000198312">
    <property type="component" value="Chromosome"/>
</dbReference>
<name>A0A220TYF8_9BACI</name>
<organism evidence="2 3">
    <name type="scientific">Virgibacillus phasianinus</name>
    <dbReference type="NCBI Taxonomy" id="2017483"/>
    <lineage>
        <taxon>Bacteria</taxon>
        <taxon>Bacillati</taxon>
        <taxon>Bacillota</taxon>
        <taxon>Bacilli</taxon>
        <taxon>Bacillales</taxon>
        <taxon>Bacillaceae</taxon>
        <taxon>Virgibacillus</taxon>
    </lineage>
</organism>
<evidence type="ECO:0000313" key="2">
    <source>
        <dbReference type="EMBL" id="ASK60780.1"/>
    </source>
</evidence>
<feature type="domain" description="PPM-type phosphatase" evidence="1">
    <location>
        <begin position="39"/>
        <end position="261"/>
    </location>
</feature>
<evidence type="ECO:0000259" key="1">
    <source>
        <dbReference type="Pfam" id="PF13672"/>
    </source>
</evidence>
<dbReference type="InterPro" id="IPR036457">
    <property type="entry name" value="PPM-type-like_dom_sf"/>
</dbReference>
<sequence length="295" mass="33369">MKSINSLPNDERRESMKVEYKTAKGVSRLNEDSLIINKDELVYGVADGVSSLVPFTSRKNLTGGYIASNEVKQHFESNKKHGDLFSGVSRVNQRIQDEMKKYDIDISKKETLWGTALALLKITDTSIEYIQTGDCMLIAVYNNDETRVLTRLQVEHLESSAIQKWKEGIEQGVKSKSELTKRVKDILISNRHKSNTEDGYGVLNGEQNAMDYVEIGSINKIGIKQLILMTDGMFYPEEVVPGGMDYWKFITSTLNTKGLDQYVNDLVNIEESDPECIAYPRFKKSDDKAAIIITF</sequence>
<accession>A0A220TYF8</accession>
<dbReference type="AlphaFoldDB" id="A0A220TYF8"/>
<dbReference type="EMBL" id="CP022315">
    <property type="protein sequence ID" value="ASK60780.1"/>
    <property type="molecule type" value="Genomic_DNA"/>
</dbReference>
<dbReference type="InterPro" id="IPR001932">
    <property type="entry name" value="PPM-type_phosphatase-like_dom"/>
</dbReference>